<feature type="domain" description="FHA" evidence="2">
    <location>
        <begin position="209"/>
        <end position="258"/>
    </location>
</feature>
<evidence type="ECO:0000313" key="4">
    <source>
        <dbReference type="Proteomes" id="UP000236173"/>
    </source>
</evidence>
<dbReference type="AlphaFoldDB" id="A0A2H5XB50"/>
<evidence type="ECO:0000313" key="3">
    <source>
        <dbReference type="EMBL" id="GBC98337.1"/>
    </source>
</evidence>
<dbReference type="Gene3D" id="3.40.50.880">
    <property type="match status" value="1"/>
</dbReference>
<dbReference type="Pfam" id="PF16697">
    <property type="entry name" value="Yop-YscD_cpl"/>
    <property type="match status" value="1"/>
</dbReference>
<dbReference type="InterPro" id="IPR029062">
    <property type="entry name" value="Class_I_gatase-like"/>
</dbReference>
<dbReference type="InterPro" id="IPR000253">
    <property type="entry name" value="FHA_dom"/>
</dbReference>
<feature type="transmembrane region" description="Helical" evidence="1">
    <location>
        <begin position="164"/>
        <end position="181"/>
    </location>
</feature>
<proteinExistence type="predicted"/>
<dbReference type="PROSITE" id="PS50006">
    <property type="entry name" value="FHA_DOMAIN"/>
    <property type="match status" value="1"/>
</dbReference>
<feature type="transmembrane region" description="Helical" evidence="1">
    <location>
        <begin position="46"/>
        <end position="64"/>
    </location>
</feature>
<evidence type="ECO:0000256" key="1">
    <source>
        <dbReference type="SAM" id="Phobius"/>
    </source>
</evidence>
<dbReference type="InterPro" id="IPR032030">
    <property type="entry name" value="YscD_cytoplasmic_dom"/>
</dbReference>
<dbReference type="SUPFAM" id="SSF49879">
    <property type="entry name" value="SMAD/FHA domain"/>
    <property type="match status" value="1"/>
</dbReference>
<keyword evidence="1" id="KW-0472">Membrane</keyword>
<keyword evidence="1" id="KW-1133">Transmembrane helix</keyword>
<name>A0A2H5XB50_9BACT</name>
<comment type="caution">
    <text evidence="3">The sequence shown here is derived from an EMBL/GenBank/DDBJ whole genome shotgun (WGS) entry which is preliminary data.</text>
</comment>
<gene>
    <name evidence="3" type="ORF">HRbin17_00839</name>
</gene>
<feature type="transmembrane region" description="Helical" evidence="1">
    <location>
        <begin position="129"/>
        <end position="152"/>
    </location>
</feature>
<dbReference type="EMBL" id="BEHT01000009">
    <property type="protein sequence ID" value="GBC98337.1"/>
    <property type="molecule type" value="Genomic_DNA"/>
</dbReference>
<evidence type="ECO:0000259" key="2">
    <source>
        <dbReference type="PROSITE" id="PS50006"/>
    </source>
</evidence>
<protein>
    <recommendedName>
        <fullName evidence="2">FHA domain-containing protein</fullName>
    </recommendedName>
</protein>
<feature type="transmembrane region" description="Helical" evidence="1">
    <location>
        <begin position="70"/>
        <end position="90"/>
    </location>
</feature>
<organism evidence="3 4">
    <name type="scientific">Candidatus Fervidibacter japonicus</name>
    <dbReference type="NCBI Taxonomy" id="2035412"/>
    <lineage>
        <taxon>Bacteria</taxon>
        <taxon>Candidatus Fervidibacterota</taxon>
        <taxon>Candidatus Fervidibacter</taxon>
    </lineage>
</organism>
<dbReference type="InterPro" id="IPR008984">
    <property type="entry name" value="SMAD_FHA_dom_sf"/>
</dbReference>
<accession>A0A2H5XB50</accession>
<dbReference type="CDD" id="cd00060">
    <property type="entry name" value="FHA"/>
    <property type="match status" value="1"/>
</dbReference>
<dbReference type="Proteomes" id="UP000236173">
    <property type="component" value="Unassembled WGS sequence"/>
</dbReference>
<dbReference type="Gene3D" id="2.60.200.20">
    <property type="match status" value="1"/>
</dbReference>
<feature type="transmembrane region" description="Helical" evidence="1">
    <location>
        <begin position="6"/>
        <end position="26"/>
    </location>
</feature>
<sequence length="702" mass="75578">MSQPSVFTVTGTIGGLVAWIFGELLFGKLLVRELSPLERFVLDAGYGWVTGVLVGLIFGVGQWMAGRRRWLPALSALLGGVGGVAGLLWGETLYQLLRFAEVPARVAGWCLVGFALGSSQGVVRGSTVGAVRAGFGGALGGGIGGALFALLPTITSFPDPTCRGLAWVLMGALIGSASALFERLLANATLKVASGKLEGREFVLDKPRLVVGRDERCDIALYYDAAVLPHHATLEWTGASYRVAPIGKAVVTVNGQAVLVKDLSHNDVIVVGNTRLVYRLCAETAITFSCAACYGANRKDAKFCRHCGHPFVPLKPPKGDSASWGKQVLTALGVLAICLSANFALGSRLGQTPVLTGTAAPKPADFVRRQRPLQLAVTPAGYDDIGSVLHQLGFTTDTIDFADLRDVVRLRRYDAVFVNCHRDLQGFRHGQAIAQYVAEGGVLYASDYACDVVQAAFPRMLDFGFSGVFALWGETVNATVVDPTLADVVGTQVRLHFDLPAWRHVAAWHQPCRVYLTANSLGSQRALLVSFAYGRGFVVYTAFHNKAQPSATERRLIEFLALRPLTMQLSRQVTQLVTQPMEIGALGARQSSGLLTGQQMVLRREIVGTISDGHRSPIYRFTLVQPSPLKIVIGWEGGGGEFAVTVWSERNPQHRWERRGRTMPLILHIAGPLPAGNYCLQLTAVQAPLPRTPFVVGIGMGR</sequence>
<reference evidence="4" key="1">
    <citation type="submission" date="2017-09" db="EMBL/GenBank/DDBJ databases">
        <title>Metaegenomics of thermophilic ammonia-oxidizing enrichment culture.</title>
        <authorList>
            <person name="Kato S."/>
            <person name="Suzuki K."/>
        </authorList>
    </citation>
    <scope>NUCLEOTIDE SEQUENCE [LARGE SCALE GENOMIC DNA]</scope>
</reference>
<keyword evidence="1" id="KW-0812">Transmembrane</keyword>